<gene>
    <name evidence="1" type="ORF">JOQ06_016704</name>
</gene>
<keyword evidence="2" id="KW-1185">Reference proteome</keyword>
<dbReference type="AlphaFoldDB" id="A0AAD6B235"/>
<organism evidence="1 2">
    <name type="scientific">Pogonophryne albipinna</name>
    <dbReference type="NCBI Taxonomy" id="1090488"/>
    <lineage>
        <taxon>Eukaryota</taxon>
        <taxon>Metazoa</taxon>
        <taxon>Chordata</taxon>
        <taxon>Craniata</taxon>
        <taxon>Vertebrata</taxon>
        <taxon>Euteleostomi</taxon>
        <taxon>Actinopterygii</taxon>
        <taxon>Neopterygii</taxon>
        <taxon>Teleostei</taxon>
        <taxon>Neoteleostei</taxon>
        <taxon>Acanthomorphata</taxon>
        <taxon>Eupercaria</taxon>
        <taxon>Perciformes</taxon>
        <taxon>Notothenioidei</taxon>
        <taxon>Pogonophryne</taxon>
    </lineage>
</organism>
<comment type="caution">
    <text evidence="1">The sequence shown here is derived from an EMBL/GenBank/DDBJ whole genome shotgun (WGS) entry which is preliminary data.</text>
</comment>
<accession>A0AAD6B235</accession>
<sequence>MSCAVVIKPKPQTCWKEKTKKTSRSTSGQWQLIDSCEPEMSLSIFLGYLQVEQGCRWKNIKEKMQLCTDALSEDGIVDPYVTKSRDLHSFTRKKKCRAKS</sequence>
<dbReference type="Proteomes" id="UP001219934">
    <property type="component" value="Unassembled WGS sequence"/>
</dbReference>
<reference evidence="1" key="1">
    <citation type="submission" date="2022-11" db="EMBL/GenBank/DDBJ databases">
        <title>Chromosome-level genome of Pogonophryne albipinna.</title>
        <authorList>
            <person name="Jo E."/>
        </authorList>
    </citation>
    <scope>NUCLEOTIDE SEQUENCE</scope>
    <source>
        <strain evidence="1">SGF0006</strain>
        <tissue evidence="1">Muscle</tissue>
    </source>
</reference>
<name>A0AAD6B235_9TELE</name>
<evidence type="ECO:0000313" key="2">
    <source>
        <dbReference type="Proteomes" id="UP001219934"/>
    </source>
</evidence>
<proteinExistence type="predicted"/>
<dbReference type="EMBL" id="JAPTMU010000011">
    <property type="protein sequence ID" value="KAJ4935168.1"/>
    <property type="molecule type" value="Genomic_DNA"/>
</dbReference>
<protein>
    <submittedName>
        <fullName evidence="1">Uncharacterized protein</fullName>
    </submittedName>
</protein>
<evidence type="ECO:0000313" key="1">
    <source>
        <dbReference type="EMBL" id="KAJ4935168.1"/>
    </source>
</evidence>